<proteinExistence type="predicted"/>
<name>A0A0L0SW60_ALLM3</name>
<dbReference type="VEuPathDB" id="FungiDB:AMAG_11738"/>
<reference evidence="2" key="2">
    <citation type="submission" date="2009-11" db="EMBL/GenBank/DDBJ databases">
        <title>The Genome Sequence of Allomyces macrogynus strain ATCC 38327.</title>
        <authorList>
            <consortium name="The Broad Institute Genome Sequencing Platform"/>
            <person name="Russ C."/>
            <person name="Cuomo C."/>
            <person name="Shea T."/>
            <person name="Young S.K."/>
            <person name="Zeng Q."/>
            <person name="Koehrsen M."/>
            <person name="Haas B."/>
            <person name="Borodovsky M."/>
            <person name="Guigo R."/>
            <person name="Alvarado L."/>
            <person name="Berlin A."/>
            <person name="Borenstein D."/>
            <person name="Chen Z."/>
            <person name="Engels R."/>
            <person name="Freedman E."/>
            <person name="Gellesch M."/>
            <person name="Goldberg J."/>
            <person name="Griggs A."/>
            <person name="Gujja S."/>
            <person name="Heiman D."/>
            <person name="Hepburn T."/>
            <person name="Howarth C."/>
            <person name="Jen D."/>
            <person name="Larson L."/>
            <person name="Lewis B."/>
            <person name="Mehta T."/>
            <person name="Park D."/>
            <person name="Pearson M."/>
            <person name="Roberts A."/>
            <person name="Saif S."/>
            <person name="Shenoy N."/>
            <person name="Sisk P."/>
            <person name="Stolte C."/>
            <person name="Sykes S."/>
            <person name="Walk T."/>
            <person name="White J."/>
            <person name="Yandava C."/>
            <person name="Burger G."/>
            <person name="Gray M.W."/>
            <person name="Holland P.W.H."/>
            <person name="King N."/>
            <person name="Lang F.B.F."/>
            <person name="Roger A.J."/>
            <person name="Ruiz-Trillo I."/>
            <person name="Lander E."/>
            <person name="Nusbaum C."/>
        </authorList>
    </citation>
    <scope>NUCLEOTIDE SEQUENCE [LARGE SCALE GENOMIC DNA]</scope>
    <source>
        <strain evidence="2">ATCC 38327</strain>
    </source>
</reference>
<keyword evidence="2" id="KW-1185">Reference proteome</keyword>
<reference evidence="1 2" key="1">
    <citation type="submission" date="2009-11" db="EMBL/GenBank/DDBJ databases">
        <title>Annotation of Allomyces macrogynus ATCC 38327.</title>
        <authorList>
            <consortium name="The Broad Institute Genome Sequencing Platform"/>
            <person name="Russ C."/>
            <person name="Cuomo C."/>
            <person name="Burger G."/>
            <person name="Gray M.W."/>
            <person name="Holland P.W.H."/>
            <person name="King N."/>
            <person name="Lang F.B.F."/>
            <person name="Roger A.J."/>
            <person name="Ruiz-Trillo I."/>
            <person name="Young S.K."/>
            <person name="Zeng Q."/>
            <person name="Gargeya S."/>
            <person name="Fitzgerald M."/>
            <person name="Haas B."/>
            <person name="Abouelleil A."/>
            <person name="Alvarado L."/>
            <person name="Arachchi H.M."/>
            <person name="Berlin A."/>
            <person name="Chapman S.B."/>
            <person name="Gearin G."/>
            <person name="Goldberg J."/>
            <person name="Griggs A."/>
            <person name="Gujja S."/>
            <person name="Hansen M."/>
            <person name="Heiman D."/>
            <person name="Howarth C."/>
            <person name="Larimer J."/>
            <person name="Lui A."/>
            <person name="MacDonald P.J.P."/>
            <person name="McCowen C."/>
            <person name="Montmayeur A."/>
            <person name="Murphy C."/>
            <person name="Neiman D."/>
            <person name="Pearson M."/>
            <person name="Priest M."/>
            <person name="Roberts A."/>
            <person name="Saif S."/>
            <person name="Shea T."/>
            <person name="Sisk P."/>
            <person name="Stolte C."/>
            <person name="Sykes S."/>
            <person name="Wortman J."/>
            <person name="Nusbaum C."/>
            <person name="Birren B."/>
        </authorList>
    </citation>
    <scope>NUCLEOTIDE SEQUENCE [LARGE SCALE GENOMIC DNA]</scope>
    <source>
        <strain evidence="1 2">ATCC 38327</strain>
    </source>
</reference>
<evidence type="ECO:0000313" key="2">
    <source>
        <dbReference type="Proteomes" id="UP000054350"/>
    </source>
</evidence>
<organism evidence="1 2">
    <name type="scientific">Allomyces macrogynus (strain ATCC 38327)</name>
    <name type="common">Allomyces javanicus var. macrogynus</name>
    <dbReference type="NCBI Taxonomy" id="578462"/>
    <lineage>
        <taxon>Eukaryota</taxon>
        <taxon>Fungi</taxon>
        <taxon>Fungi incertae sedis</taxon>
        <taxon>Blastocladiomycota</taxon>
        <taxon>Blastocladiomycetes</taxon>
        <taxon>Blastocladiales</taxon>
        <taxon>Blastocladiaceae</taxon>
        <taxon>Allomyces</taxon>
    </lineage>
</organism>
<protein>
    <submittedName>
        <fullName evidence="1">Uncharacterized protein</fullName>
    </submittedName>
</protein>
<sequence length="449" mass="48186">MRCDRGPSGAVPTKALAPTSCHARLSSCPCSSPMRAVALTPLERLPSEILSLVVAVAHARDAPSVVALARASPHVFGVCIDACVRLATTFATIDAIESGGGSSSGAALVAVLSHPVRLRQGLCTMPVSMDQLAPAILVPQRCLKRTDPWTRAYLLLASPPASALRRRDCAAVPLRLLFPIPLHRLGPQLVLLGATPPLIPRLPSALHILFVRMLKAGNKTHRLAWYRFLQSAHALMLRKLHIEVYNVTNVDAQLADFLQRPELRIEQLSLSFLGPGRNLIKDEILAALPRATLTWLRLLGLSQPHALDAITSAPFPKLTLLNCDRVLAASPAALVLAAPKLSTLELILDYVKHTRVPSVLAALPLAPLVETLHVSYPSAVKPPLVTTDLVRNSAGADRVLATRPWRCTDEPDPAWVDLEFVLAPLELPLPAPPQLLRSPSMGPGASAGE</sequence>
<dbReference type="AlphaFoldDB" id="A0A0L0SW60"/>
<dbReference type="Proteomes" id="UP000054350">
    <property type="component" value="Unassembled WGS sequence"/>
</dbReference>
<dbReference type="EMBL" id="GG745350">
    <property type="protein sequence ID" value="KNE66620.1"/>
    <property type="molecule type" value="Genomic_DNA"/>
</dbReference>
<evidence type="ECO:0000313" key="1">
    <source>
        <dbReference type="EMBL" id="KNE66620.1"/>
    </source>
</evidence>
<accession>A0A0L0SW60</accession>
<gene>
    <name evidence="1" type="ORF">AMAG_11738</name>
</gene>